<name>A0A369JDY9_HYPMA</name>
<proteinExistence type="predicted"/>
<evidence type="ECO:0000313" key="2">
    <source>
        <dbReference type="Proteomes" id="UP000076154"/>
    </source>
</evidence>
<comment type="caution">
    <text evidence="1">The sequence shown here is derived from an EMBL/GenBank/DDBJ whole genome shotgun (WGS) entry which is preliminary data.</text>
</comment>
<dbReference type="AlphaFoldDB" id="A0A369JDY9"/>
<reference evidence="1" key="1">
    <citation type="submission" date="2018-04" db="EMBL/GenBank/DDBJ databases">
        <title>Whole genome sequencing of Hypsizygus marmoreus.</title>
        <authorList>
            <person name="Choi I.-G."/>
            <person name="Min B."/>
            <person name="Kim J.-G."/>
            <person name="Kim S."/>
            <person name="Oh Y.-L."/>
            <person name="Kong W.-S."/>
            <person name="Park H."/>
            <person name="Jeong J."/>
            <person name="Song E.-S."/>
        </authorList>
    </citation>
    <scope>NUCLEOTIDE SEQUENCE [LARGE SCALE GENOMIC DNA]</scope>
    <source>
        <strain evidence="1">51987-8</strain>
    </source>
</reference>
<dbReference type="InParanoid" id="A0A369JDY9"/>
<accession>A0A369JDY9</accession>
<dbReference type="Proteomes" id="UP000076154">
    <property type="component" value="Unassembled WGS sequence"/>
</dbReference>
<keyword evidence="2" id="KW-1185">Reference proteome</keyword>
<organism evidence="1 2">
    <name type="scientific">Hypsizygus marmoreus</name>
    <name type="common">White beech mushroom</name>
    <name type="synonym">Agaricus marmoreus</name>
    <dbReference type="NCBI Taxonomy" id="39966"/>
    <lineage>
        <taxon>Eukaryota</taxon>
        <taxon>Fungi</taxon>
        <taxon>Dikarya</taxon>
        <taxon>Basidiomycota</taxon>
        <taxon>Agaricomycotina</taxon>
        <taxon>Agaricomycetes</taxon>
        <taxon>Agaricomycetidae</taxon>
        <taxon>Agaricales</taxon>
        <taxon>Tricholomatineae</taxon>
        <taxon>Lyophyllaceae</taxon>
        <taxon>Hypsizygus</taxon>
    </lineage>
</organism>
<protein>
    <submittedName>
        <fullName evidence="1">Uncharacterized protein</fullName>
    </submittedName>
</protein>
<dbReference type="EMBL" id="LUEZ02000069">
    <property type="protein sequence ID" value="RDB20359.1"/>
    <property type="molecule type" value="Genomic_DNA"/>
</dbReference>
<sequence length="132" mass="14294">MPTMAIIPAEAPFLAFLNPAIRSASPGWAEDVLLTAPDWTTMEIEGDEALHSYERLGSPCLLVFPAFLCAALACSSPSELVKTIAIRYASVATGLLFSIMRAFNRPRDYNSCISTLLQSFHNDSLPTLATKA</sequence>
<evidence type="ECO:0000313" key="1">
    <source>
        <dbReference type="EMBL" id="RDB20359.1"/>
    </source>
</evidence>
<gene>
    <name evidence="1" type="ORF">Hypma_012703</name>
</gene>